<feature type="domain" description="NB-ARC" evidence="1">
    <location>
        <begin position="516"/>
        <end position="653"/>
    </location>
</feature>
<evidence type="ECO:0000313" key="5">
    <source>
        <dbReference type="Proteomes" id="UP000482800"/>
    </source>
</evidence>
<dbReference type="GO" id="GO:0043531">
    <property type="term" value="F:ADP binding"/>
    <property type="evidence" value="ECO:0007669"/>
    <property type="project" value="InterPro"/>
</dbReference>
<organism evidence="4 5">
    <name type="scientific">Phytohabitans houttuyneae</name>
    <dbReference type="NCBI Taxonomy" id="1076126"/>
    <lineage>
        <taxon>Bacteria</taxon>
        <taxon>Bacillati</taxon>
        <taxon>Actinomycetota</taxon>
        <taxon>Actinomycetes</taxon>
        <taxon>Micromonosporales</taxon>
        <taxon>Micromonosporaceae</taxon>
    </lineage>
</organism>
<evidence type="ECO:0000259" key="3">
    <source>
        <dbReference type="Pfam" id="PF25000"/>
    </source>
</evidence>
<dbReference type="Gene3D" id="1.25.40.10">
    <property type="entry name" value="Tetratricopeptide repeat domain"/>
    <property type="match status" value="3"/>
</dbReference>
<name>A0A6V8KA74_9ACTN</name>
<dbReference type="Pfam" id="PF25000">
    <property type="entry name" value="DUF7779"/>
    <property type="match status" value="1"/>
</dbReference>
<evidence type="ECO:0008006" key="6">
    <source>
        <dbReference type="Google" id="ProtNLM"/>
    </source>
</evidence>
<dbReference type="Proteomes" id="UP000482800">
    <property type="component" value="Unassembled WGS sequence"/>
</dbReference>
<comment type="caution">
    <text evidence="4">The sequence shown here is derived from an EMBL/GenBank/DDBJ whole genome shotgun (WGS) entry which is preliminary data.</text>
</comment>
<dbReference type="PANTHER" id="PTHR46082:SF6">
    <property type="entry name" value="AAA+ ATPASE DOMAIN-CONTAINING PROTEIN-RELATED"/>
    <property type="match status" value="1"/>
</dbReference>
<proteinExistence type="predicted"/>
<dbReference type="Gene3D" id="3.40.50.300">
    <property type="entry name" value="P-loop containing nucleotide triphosphate hydrolases"/>
    <property type="match status" value="2"/>
</dbReference>
<dbReference type="Pfam" id="PF13424">
    <property type="entry name" value="TPR_12"/>
    <property type="match status" value="3"/>
</dbReference>
<evidence type="ECO:0000259" key="1">
    <source>
        <dbReference type="Pfam" id="PF00931"/>
    </source>
</evidence>
<accession>A0A6V8KA74</accession>
<dbReference type="InterPro" id="IPR056681">
    <property type="entry name" value="DUF7779"/>
</dbReference>
<reference evidence="4 5" key="2">
    <citation type="submission" date="2020-03" db="EMBL/GenBank/DDBJ databases">
        <authorList>
            <person name="Ichikawa N."/>
            <person name="Kimura A."/>
            <person name="Kitahashi Y."/>
            <person name="Uohara A."/>
        </authorList>
    </citation>
    <scope>NUCLEOTIDE SEQUENCE [LARGE SCALE GENOMIC DNA]</scope>
    <source>
        <strain evidence="4 5">NBRC 108639</strain>
    </source>
</reference>
<dbReference type="EMBL" id="BLPF01000001">
    <property type="protein sequence ID" value="GFJ77635.1"/>
    <property type="molecule type" value="Genomic_DNA"/>
</dbReference>
<sequence>MTGRIVTFYSYKGGTGRTMALANVAWILAANGRRVLAVDWDLESPGLHRYFHPFLTDKKLRSSRGVIDLIRDFAAAAVDPHVNFDDAQWYRRYADVEREAVSLAWRFPDFGVIDLLPAGQQDPSYSSAVSTFDWPAFYERLNGGIFLQALRENMRQRYDYVLIDSRTGLSDTAGICTVHLPDMVVDCFTLSEQSIDGAASVADSIANQRRDEPILIRPVPMRVEDAEQVKLEAGRDYARLRFGQYLGLDPEAADQYWGDVEIPYKPFFAYEEILAVFGERSRQEHSLLASFERLTNAITDGDVAALPAIEERERRRILGEYERSKPPAVTDVLISYASIDRTWAEWVGSELGRVGLRVVLQQVDFSIDPADAPAPHEQATAVNRVLVLLSQDYVKAPNAAEFWRLVAARDPAGGSRFLLSARTDGTRVPAPYSERQPAVDFANLSEDRAREALLAVFGVPLPHGRADDPAAPRYPANQPPIWNVPQRNVAFTGRTALLEGLRDRLAASVTVVVPQALYGLGGVGKTQVAIEYAHRFAADYDVVWWISAEQPGLVRAALGDLATRLGLPEVESVAERAEAVLDALRRGEPTRRWLLVYDNADDPEAIRPYLPQGTGHLLLTSRNVAWSRQASAVEVGAFHREESVALLRSRVGELTDAEANELAEKLGDLPLAIEQAGAWLATTAMPVGSYLELLDTRLTQVLAENPPPGYPRTAAATWLLSLERLREQMPAAAKLLELCAFFGPEPIPMRLINSERFVEVLLPLDPSLNEPLLQGRLVQEIGRYALASVDTGHTTLQLHRLVQAVIRGQLSEQEQETNRKHVHEILAAANPKTPDRPQDWPEYAQLRLHLRASGALESTAPTVRQLVIDMTNYLARISDYQGSEEQARDAIEAWRSARSDPDDLTTLWMRFYLGNALRSQARYAEALVEHDQTHAALLDLVGSEHPYTIACRSSLAGDLRGLGRYREARQLDEETVERSTRILGRDAFRTLNAVNNLAISLQFVGDFTAAATYSEEAFVRRRATVGQRHPTTLQNAHNYARCLRDLGRYREARDLLTETVRDMKAVRGEDSPHTLRTAKTLAVTLRKLGDVVGAHALTQETLARLDRVLGRSHTHTLACVSNLACDQSALGDDRAARRTAEDALARHRQKFGVDHLFTLACENNLAIFLRRLGQAEEAGAIAERVANRIEAALGHDHPYTLACLINRANALYDLGHYPEALAIDEEIHPLISSRQVLGPDHPDSIAAANNLAISRRLAGDRTGAQELVQEQLARATRVLGADHLNTAAIRNGIRLNCDIDPPEV</sequence>
<protein>
    <recommendedName>
        <fullName evidence="6">ATP/GTP-binding protein</fullName>
    </recommendedName>
</protein>
<keyword evidence="5" id="KW-1185">Reference proteome</keyword>
<dbReference type="Pfam" id="PF13374">
    <property type="entry name" value="TPR_10"/>
    <property type="match status" value="3"/>
</dbReference>
<dbReference type="GO" id="GO:0007165">
    <property type="term" value="P:signal transduction"/>
    <property type="evidence" value="ECO:0007669"/>
    <property type="project" value="InterPro"/>
</dbReference>
<dbReference type="SUPFAM" id="SSF48452">
    <property type="entry name" value="TPR-like"/>
    <property type="match status" value="4"/>
</dbReference>
<gene>
    <name evidence="4" type="ORF">Phou_018150</name>
</gene>
<dbReference type="InterPro" id="IPR035897">
    <property type="entry name" value="Toll_tir_struct_dom_sf"/>
</dbReference>
<dbReference type="InterPro" id="IPR027417">
    <property type="entry name" value="P-loop_NTPase"/>
</dbReference>
<feature type="domain" description="DUF7779" evidence="3">
    <location>
        <begin position="729"/>
        <end position="814"/>
    </location>
</feature>
<dbReference type="RefSeq" id="WP_173055136.1">
    <property type="nucleotide sequence ID" value="NZ_BAABGO010000018.1"/>
</dbReference>
<dbReference type="SUPFAM" id="SSF52200">
    <property type="entry name" value="Toll/Interleukin receptor TIR domain"/>
    <property type="match status" value="1"/>
</dbReference>
<dbReference type="NCBIfam" id="NF047398">
    <property type="entry name" value="AAA_KGGVGR"/>
    <property type="match status" value="1"/>
</dbReference>
<dbReference type="Pfam" id="PF00931">
    <property type="entry name" value="NB-ARC"/>
    <property type="match status" value="1"/>
</dbReference>
<dbReference type="InterPro" id="IPR000157">
    <property type="entry name" value="TIR_dom"/>
</dbReference>
<evidence type="ECO:0000313" key="4">
    <source>
        <dbReference type="EMBL" id="GFJ77635.1"/>
    </source>
</evidence>
<dbReference type="SUPFAM" id="SSF52540">
    <property type="entry name" value="P-loop containing nucleoside triphosphate hydrolases"/>
    <property type="match status" value="2"/>
</dbReference>
<feature type="domain" description="TIR" evidence="2">
    <location>
        <begin position="332"/>
        <end position="453"/>
    </location>
</feature>
<dbReference type="InterPro" id="IPR011990">
    <property type="entry name" value="TPR-like_helical_dom_sf"/>
</dbReference>
<dbReference type="PANTHER" id="PTHR46082">
    <property type="entry name" value="ATP/GTP-BINDING PROTEIN-RELATED"/>
    <property type="match status" value="1"/>
</dbReference>
<dbReference type="Pfam" id="PF13676">
    <property type="entry name" value="TIR_2"/>
    <property type="match status" value="1"/>
</dbReference>
<evidence type="ECO:0000259" key="2">
    <source>
        <dbReference type="Pfam" id="PF13676"/>
    </source>
</evidence>
<dbReference type="InterPro" id="IPR002182">
    <property type="entry name" value="NB-ARC"/>
</dbReference>
<dbReference type="InterPro" id="IPR053137">
    <property type="entry name" value="NLR-like"/>
</dbReference>
<dbReference type="NCBIfam" id="NF040586">
    <property type="entry name" value="FxSxx_TPR"/>
    <property type="match status" value="1"/>
</dbReference>
<reference evidence="4 5" key="1">
    <citation type="submission" date="2020-03" db="EMBL/GenBank/DDBJ databases">
        <title>Whole genome shotgun sequence of Phytohabitans houttuyneae NBRC 108639.</title>
        <authorList>
            <person name="Komaki H."/>
            <person name="Tamura T."/>
        </authorList>
    </citation>
    <scope>NUCLEOTIDE SEQUENCE [LARGE SCALE GENOMIC DNA]</scope>
    <source>
        <strain evidence="4 5">NBRC 108639</strain>
    </source>
</reference>